<dbReference type="AlphaFoldDB" id="A0AA41KKL4"/>
<protein>
    <submittedName>
        <fullName evidence="1">Uncharacterized protein</fullName>
    </submittedName>
</protein>
<accession>A0AA41KKL4</accession>
<gene>
    <name evidence="1" type="ORF">KTS37_19230</name>
</gene>
<dbReference type="RefSeq" id="WP_217284979.1">
    <property type="nucleotide sequence ID" value="NZ_JAHQXE010000010.1"/>
</dbReference>
<comment type="caution">
    <text evidence="1">The sequence shown here is derived from an EMBL/GenBank/DDBJ whole genome shotgun (WGS) entry which is preliminary data.</text>
</comment>
<dbReference type="Proteomes" id="UP001166304">
    <property type="component" value="Unassembled WGS sequence"/>
</dbReference>
<sequence>MSVAESVPDALEGGHNLVCLGATQTGKTSFSRELHATTPRVSIWLNERGKHRVPNVDGTVARDLDDVRAAFANDDLRVEYLPADRNEAIVELQDWLWSVADRADRQLPMQVVVDEVDRVAPQSGKAYGNLPPRDAVRDFTSEGVKRNVKFVGITQDPTTYDKKALRQSRYRAIWQMSAEQRKAVSDYGFDFRKVDDAPAYAGILHHMSGQVLGPVKAEERYA</sequence>
<reference evidence="1" key="1">
    <citation type="submission" date="2021-06" db="EMBL/GenBank/DDBJ databases">
        <title>New haloarchaea isolates fom saline soil.</title>
        <authorList>
            <person name="Duran-Viseras A."/>
            <person name="Sanchez-Porro C.S."/>
            <person name="Ventosa A."/>
        </authorList>
    </citation>
    <scope>NUCLEOTIDE SEQUENCE</scope>
    <source>
        <strain evidence="1">JCM 18369</strain>
    </source>
</reference>
<keyword evidence="2" id="KW-1185">Reference proteome</keyword>
<proteinExistence type="predicted"/>
<dbReference type="EMBL" id="JAHQXE010000010">
    <property type="protein sequence ID" value="MBV0903923.1"/>
    <property type="molecule type" value="Genomic_DNA"/>
</dbReference>
<evidence type="ECO:0000313" key="2">
    <source>
        <dbReference type="Proteomes" id="UP001166304"/>
    </source>
</evidence>
<organism evidence="1 2">
    <name type="scientific">Haloarcula salina</name>
    <dbReference type="NCBI Taxonomy" id="1429914"/>
    <lineage>
        <taxon>Archaea</taxon>
        <taxon>Methanobacteriati</taxon>
        <taxon>Methanobacteriota</taxon>
        <taxon>Stenosarchaea group</taxon>
        <taxon>Halobacteria</taxon>
        <taxon>Halobacteriales</taxon>
        <taxon>Haloarculaceae</taxon>
        <taxon>Haloarcula</taxon>
    </lineage>
</organism>
<evidence type="ECO:0000313" key="1">
    <source>
        <dbReference type="EMBL" id="MBV0903923.1"/>
    </source>
</evidence>
<name>A0AA41KKL4_9EURY</name>